<evidence type="ECO:0000313" key="12">
    <source>
        <dbReference type="Proteomes" id="UP000305647"/>
    </source>
</evidence>
<dbReference type="SUPFAM" id="SSF47781">
    <property type="entry name" value="RuvA domain 2-like"/>
    <property type="match status" value="1"/>
</dbReference>
<dbReference type="GO" id="GO:0003684">
    <property type="term" value="F:damaged DNA binding"/>
    <property type="evidence" value="ECO:0007669"/>
    <property type="project" value="InterPro"/>
</dbReference>
<dbReference type="PANTHER" id="PTHR12749:SF0">
    <property type="entry name" value="DNA EXCISION REPAIR PROTEIN ERCC-1"/>
    <property type="match status" value="1"/>
</dbReference>
<dbReference type="Pfam" id="PF03834">
    <property type="entry name" value="Rad10"/>
    <property type="match status" value="1"/>
</dbReference>
<dbReference type="Proteomes" id="UP000307169">
    <property type="component" value="Unassembled WGS sequence"/>
</dbReference>
<evidence type="ECO:0000313" key="9">
    <source>
        <dbReference type="EMBL" id="TIB95453.1"/>
    </source>
</evidence>
<evidence type="ECO:0000313" key="14">
    <source>
        <dbReference type="Proteomes" id="UP000310708"/>
    </source>
</evidence>
<proteinExistence type="inferred from homology"/>
<evidence type="ECO:0000256" key="4">
    <source>
        <dbReference type="ARBA" id="ARBA00023125"/>
    </source>
</evidence>
<feature type="region of interest" description="Disordered" evidence="7">
    <location>
        <begin position="1"/>
        <end position="29"/>
    </location>
</feature>
<keyword evidence="6" id="KW-0539">Nucleus</keyword>
<dbReference type="FunFam" id="3.40.50.10130:FF:000001">
    <property type="entry name" value="DNA excision repair protein ERCC-1"/>
    <property type="match status" value="1"/>
</dbReference>
<evidence type="ECO:0000313" key="11">
    <source>
        <dbReference type="EMBL" id="TIC61831.1"/>
    </source>
</evidence>
<reference evidence="12 13" key="1">
    <citation type="submission" date="2019-03" db="EMBL/GenBank/DDBJ databases">
        <title>Sequencing 25 genomes of Wallemia mellicola.</title>
        <authorList>
            <person name="Gostincar C."/>
        </authorList>
    </citation>
    <scope>NUCLEOTIDE SEQUENCE [LARGE SCALE GENOMIC DNA]</scope>
    <source>
        <strain evidence="9 13">EXF-1262</strain>
        <strain evidence="11 14">EXF-757</strain>
        <strain evidence="10 12">EXF-8738</strain>
    </source>
</reference>
<evidence type="ECO:0000256" key="1">
    <source>
        <dbReference type="ARBA" id="ARBA00004123"/>
    </source>
</evidence>
<evidence type="ECO:0000256" key="7">
    <source>
        <dbReference type="SAM" id="MobiDB-lite"/>
    </source>
</evidence>
<dbReference type="Pfam" id="PF14520">
    <property type="entry name" value="HHH_5"/>
    <property type="match status" value="1"/>
</dbReference>
<comment type="similarity">
    <text evidence="2">Belongs to the ERCC1/RAD10/SWI10 family.</text>
</comment>
<protein>
    <submittedName>
        <fullName evidence="9">DNA repair protein rad10</fullName>
    </submittedName>
</protein>
<dbReference type="CDD" id="cd22325">
    <property type="entry name" value="ERCC1_C-like"/>
    <property type="match status" value="1"/>
</dbReference>
<dbReference type="Gene3D" id="3.40.50.10130">
    <property type="match status" value="1"/>
</dbReference>
<evidence type="ECO:0000256" key="5">
    <source>
        <dbReference type="ARBA" id="ARBA00023204"/>
    </source>
</evidence>
<comment type="caution">
    <text evidence="9">The sequence shown here is derived from an EMBL/GenBank/DDBJ whole genome shotgun (WGS) entry which is preliminary data.</text>
</comment>
<dbReference type="EMBL" id="SPRX01000086">
    <property type="protein sequence ID" value="TIC61831.1"/>
    <property type="molecule type" value="Genomic_DNA"/>
</dbReference>
<sequence length="391" mass="44214">MNGGNNTRDIQQKQPQNQQNKTQSPRRALPNSKNAVLVNSCQRGNPILKEVRNVSWEYTDIVPDYVAGSSTGILFLSLRYHRLHPEYIHTRVERLGAMYQLRILLLMCDVVVFNFFKTDSEASIKEITKVKTCLINNITVVIAWSCVILTCQPSPQQAGHYLSLYLQLDNKPPDSLREKSSTDYHSMVANALTTVKGINKTDVYQLLTRFGSIKNIVKASPDEISKCPGFGDIKVRRMQEAFISLFKIGFKNSNDSSTASNDQSQRDKKTGLLGTESNDLLLRENSPSHQVNVQPPEEEIDLLDSDEDALNEVVANFDSLREQNDNSQKGKEQQNQRPLSNQENVIDLLDSDEETLEQQNRKEPTNQEDVIDLLDSDEEALNQVAADFNVR</sequence>
<dbReference type="GO" id="GO:0000110">
    <property type="term" value="C:nucleotide-excision repair factor 1 complex"/>
    <property type="evidence" value="ECO:0007669"/>
    <property type="project" value="TreeGrafter"/>
</dbReference>
<dbReference type="GO" id="GO:0070522">
    <property type="term" value="C:ERCC4-ERCC1 complex"/>
    <property type="evidence" value="ECO:0007669"/>
    <property type="project" value="TreeGrafter"/>
</dbReference>
<dbReference type="InterPro" id="IPR010994">
    <property type="entry name" value="RuvA_2-like"/>
</dbReference>
<dbReference type="GO" id="GO:0006312">
    <property type="term" value="P:mitotic recombination"/>
    <property type="evidence" value="ECO:0007669"/>
    <property type="project" value="TreeGrafter"/>
</dbReference>
<dbReference type="InterPro" id="IPR011335">
    <property type="entry name" value="Restrct_endonuc-II-like"/>
</dbReference>
<dbReference type="NCBIfam" id="TIGR00597">
    <property type="entry name" value="rad10"/>
    <property type="match status" value="1"/>
</dbReference>
<feature type="compositionally biased region" description="Basic and acidic residues" evidence="7">
    <location>
        <begin position="319"/>
        <end position="334"/>
    </location>
</feature>
<evidence type="ECO:0000256" key="2">
    <source>
        <dbReference type="ARBA" id="ARBA00008283"/>
    </source>
</evidence>
<dbReference type="PANTHER" id="PTHR12749">
    <property type="entry name" value="EXCISION REPAIR CROSS-COMPLEMENTING 1 ERCC1"/>
    <property type="match status" value="1"/>
</dbReference>
<dbReference type="GO" id="GO:0003697">
    <property type="term" value="F:single-stranded DNA binding"/>
    <property type="evidence" value="ECO:0007669"/>
    <property type="project" value="TreeGrafter"/>
</dbReference>
<evidence type="ECO:0000313" key="13">
    <source>
        <dbReference type="Proteomes" id="UP000307169"/>
    </source>
</evidence>
<keyword evidence="4" id="KW-0238">DNA-binding</keyword>
<keyword evidence="3" id="KW-0227">DNA damage</keyword>
<feature type="compositionally biased region" description="Low complexity" evidence="7">
    <location>
        <begin position="12"/>
        <end position="23"/>
    </location>
</feature>
<gene>
    <name evidence="11" type="ORF">E3Q01_04241</name>
    <name evidence="10" type="ORF">E3Q10_04224</name>
    <name evidence="9" type="ORF">E3Q17_04277</name>
</gene>
<dbReference type="GO" id="GO:0070914">
    <property type="term" value="P:UV-damage excision repair"/>
    <property type="evidence" value="ECO:0007669"/>
    <property type="project" value="TreeGrafter"/>
</dbReference>
<dbReference type="EMBL" id="SPRH01000092">
    <property type="protein sequence ID" value="TIB95453.1"/>
    <property type="molecule type" value="Genomic_DNA"/>
</dbReference>
<dbReference type="GO" id="GO:0006302">
    <property type="term" value="P:double-strand break repair"/>
    <property type="evidence" value="ECO:0007669"/>
    <property type="project" value="UniProtKB-ARBA"/>
</dbReference>
<feature type="domain" description="ERCC1-like central" evidence="8">
    <location>
        <begin position="36"/>
        <end position="146"/>
    </location>
</feature>
<dbReference type="EMBL" id="SPRO01000081">
    <property type="protein sequence ID" value="TIC23869.1"/>
    <property type="molecule type" value="Genomic_DNA"/>
</dbReference>
<dbReference type="Proteomes" id="UP000305647">
    <property type="component" value="Unassembled WGS sequence"/>
</dbReference>
<name>A0A4T0NEW9_9BASI</name>
<keyword evidence="5" id="KW-0234">DNA repair</keyword>
<dbReference type="Proteomes" id="UP000310708">
    <property type="component" value="Unassembled WGS sequence"/>
</dbReference>
<evidence type="ECO:0000256" key="6">
    <source>
        <dbReference type="ARBA" id="ARBA00023242"/>
    </source>
</evidence>
<evidence type="ECO:0000259" key="8">
    <source>
        <dbReference type="Pfam" id="PF03834"/>
    </source>
</evidence>
<dbReference type="InterPro" id="IPR004579">
    <property type="entry name" value="ERCC1/RAD10/SWI10"/>
</dbReference>
<accession>A0A4T0NEW9</accession>
<dbReference type="Gene3D" id="1.10.150.20">
    <property type="entry name" value="5' to 3' exonuclease, C-terminal subdomain"/>
    <property type="match status" value="1"/>
</dbReference>
<organism evidence="9 13">
    <name type="scientific">Wallemia mellicola</name>
    <dbReference type="NCBI Taxonomy" id="1708541"/>
    <lineage>
        <taxon>Eukaryota</taxon>
        <taxon>Fungi</taxon>
        <taxon>Dikarya</taxon>
        <taxon>Basidiomycota</taxon>
        <taxon>Wallemiomycotina</taxon>
        <taxon>Wallemiomycetes</taxon>
        <taxon>Wallemiales</taxon>
        <taxon>Wallemiaceae</taxon>
        <taxon>Wallemia</taxon>
    </lineage>
</organism>
<dbReference type="SUPFAM" id="SSF52980">
    <property type="entry name" value="Restriction endonuclease-like"/>
    <property type="match status" value="1"/>
</dbReference>
<evidence type="ECO:0000256" key="3">
    <source>
        <dbReference type="ARBA" id="ARBA00022763"/>
    </source>
</evidence>
<comment type="subcellular location">
    <subcellularLocation>
        <location evidence="1">Nucleus</location>
    </subcellularLocation>
</comment>
<dbReference type="AlphaFoldDB" id="A0A4T0NEW9"/>
<feature type="region of interest" description="Disordered" evidence="7">
    <location>
        <begin position="319"/>
        <end position="343"/>
    </location>
</feature>
<dbReference type="InterPro" id="IPR047260">
    <property type="entry name" value="ERCC1-like_central_dom"/>
</dbReference>
<evidence type="ECO:0000313" key="10">
    <source>
        <dbReference type="EMBL" id="TIC23869.1"/>
    </source>
</evidence>